<accession>K9W533</accession>
<keyword evidence="2" id="KW-1185">Reference proteome</keyword>
<sequence>MTEQVNSLFDTGIERYKAGEGTDTLIPLFQDICNQAPKMAAAWTCLAWLYMLSAQPTQAYKAAQKGLKLDASDPQVRINYAMTMLETGQAGVRQHIEVIQQMIANSSELKEQVRETLDEGLTRKPDWKSLNKVKNWLFDS</sequence>
<dbReference type="PATRIC" id="fig|1173022.3.peg.4378"/>
<dbReference type="AlphaFoldDB" id="K9W533"/>
<evidence type="ECO:0000313" key="1">
    <source>
        <dbReference type="EMBL" id="AFZ14862.1"/>
    </source>
</evidence>
<dbReference type="OrthoDB" id="423802at2"/>
<proteinExistence type="predicted"/>
<dbReference type="KEGG" id="cep:Cri9333_4057"/>
<dbReference type="EMBL" id="CP003620">
    <property type="protein sequence ID" value="AFZ14862.1"/>
    <property type="molecule type" value="Genomic_DNA"/>
</dbReference>
<dbReference type="SUPFAM" id="SSF48452">
    <property type="entry name" value="TPR-like"/>
    <property type="match status" value="1"/>
</dbReference>
<reference evidence="1 2" key="1">
    <citation type="submission" date="2012-06" db="EMBL/GenBank/DDBJ databases">
        <title>Finished chromosome of genome of Crinalium epipsammum PCC 9333.</title>
        <authorList>
            <consortium name="US DOE Joint Genome Institute"/>
            <person name="Gugger M."/>
            <person name="Coursin T."/>
            <person name="Rippka R."/>
            <person name="Tandeau De Marsac N."/>
            <person name="Huntemann M."/>
            <person name="Wei C.-L."/>
            <person name="Han J."/>
            <person name="Detter J.C."/>
            <person name="Han C."/>
            <person name="Tapia R."/>
            <person name="Davenport K."/>
            <person name="Daligault H."/>
            <person name="Erkkila T."/>
            <person name="Gu W."/>
            <person name="Munk A.C.C."/>
            <person name="Teshima H."/>
            <person name="Xu Y."/>
            <person name="Chain P."/>
            <person name="Chen A."/>
            <person name="Krypides N."/>
            <person name="Mavromatis K."/>
            <person name="Markowitz V."/>
            <person name="Szeto E."/>
            <person name="Ivanova N."/>
            <person name="Mikhailova N."/>
            <person name="Ovchinnikova G."/>
            <person name="Pagani I."/>
            <person name="Pati A."/>
            <person name="Goodwin L."/>
            <person name="Peters L."/>
            <person name="Pitluck S."/>
            <person name="Woyke T."/>
            <person name="Kerfeld C."/>
        </authorList>
    </citation>
    <scope>NUCLEOTIDE SEQUENCE [LARGE SCALE GENOMIC DNA]</scope>
    <source>
        <strain evidence="1 2">PCC 9333</strain>
    </source>
</reference>
<protein>
    <submittedName>
        <fullName evidence="1">TPR repeat-containing protein</fullName>
    </submittedName>
</protein>
<evidence type="ECO:0000313" key="2">
    <source>
        <dbReference type="Proteomes" id="UP000010472"/>
    </source>
</evidence>
<dbReference type="Gene3D" id="1.25.40.10">
    <property type="entry name" value="Tetratricopeptide repeat domain"/>
    <property type="match status" value="1"/>
</dbReference>
<name>K9W533_9CYAN</name>
<dbReference type="eggNOG" id="COG4783">
    <property type="taxonomic scope" value="Bacteria"/>
</dbReference>
<dbReference type="RefSeq" id="WP_015204961.1">
    <property type="nucleotide sequence ID" value="NC_019753.1"/>
</dbReference>
<gene>
    <name evidence="1" type="ORF">Cri9333_4057</name>
</gene>
<dbReference type="Proteomes" id="UP000010472">
    <property type="component" value="Chromosome"/>
</dbReference>
<dbReference type="HOGENOM" id="CLU_1814111_0_0_3"/>
<dbReference type="InterPro" id="IPR011990">
    <property type="entry name" value="TPR-like_helical_dom_sf"/>
</dbReference>
<dbReference type="STRING" id="1173022.Cri9333_4057"/>
<organism evidence="1 2">
    <name type="scientific">Crinalium epipsammum PCC 9333</name>
    <dbReference type="NCBI Taxonomy" id="1173022"/>
    <lineage>
        <taxon>Bacteria</taxon>
        <taxon>Bacillati</taxon>
        <taxon>Cyanobacteriota</taxon>
        <taxon>Cyanophyceae</taxon>
        <taxon>Gomontiellales</taxon>
        <taxon>Gomontiellaceae</taxon>
        <taxon>Crinalium</taxon>
    </lineage>
</organism>